<evidence type="ECO:0000259" key="2">
    <source>
        <dbReference type="Pfam" id="PF13480"/>
    </source>
</evidence>
<protein>
    <submittedName>
        <fullName evidence="3">GNAT family N-acetyltransferase</fullName>
    </submittedName>
</protein>
<dbReference type="InterPro" id="IPR038740">
    <property type="entry name" value="BioF2-like_GNAT_dom"/>
</dbReference>
<feature type="domain" description="BioF2-like acetyltransferase" evidence="2">
    <location>
        <begin position="185"/>
        <end position="323"/>
    </location>
</feature>
<dbReference type="EMBL" id="WOEZ01000068">
    <property type="protein sequence ID" value="NPT55610.1"/>
    <property type="molecule type" value="Genomic_DNA"/>
</dbReference>
<evidence type="ECO:0000313" key="3">
    <source>
        <dbReference type="EMBL" id="NPT55610.1"/>
    </source>
</evidence>
<proteinExistence type="predicted"/>
<dbReference type="SUPFAM" id="SSF55729">
    <property type="entry name" value="Acyl-CoA N-acyltransferases (Nat)"/>
    <property type="match status" value="1"/>
</dbReference>
<dbReference type="InterPro" id="IPR016181">
    <property type="entry name" value="Acyl_CoA_acyltransferase"/>
</dbReference>
<comment type="caution">
    <text evidence="3">The sequence shown here is derived from an EMBL/GenBank/DDBJ whole genome shotgun (WGS) entry which is preliminary data.</text>
</comment>
<evidence type="ECO:0000256" key="1">
    <source>
        <dbReference type="SAM" id="MobiDB-lite"/>
    </source>
</evidence>
<keyword evidence="4" id="KW-1185">Reference proteome</keyword>
<sequence>MNDSNIRLDIIRDEAAFTALKSEWEPLWLKANGRYFQRYDVSLLAWLHVAKPRERALHCIVMRENGELCLVWPLVTYRRALWRYLLPLGSDSADYTGPLMEDRRDAAMLVERAWKAARAECKADLIHLPYMNEETAIHRLAQREKHILNARKDDCWIANLREYSDWASYTKSLGALFNKKPGQLERRLAKEGKLEVFMMDPKDCKGIAEAIHWMLAIKREWAGKVNKKGAWLFSQHYENFLVATLTYGGDNAPARIHVVKFNDVLIAACIMSHGNPVATGVISGFDLKYSQYKPGSIAWETAIKWAFEQGYDVDFCPGSEKYKDYWTRGNRSHTWSMHVANNTWGLWGYRAASTAKDLIAAVKGLRPGSKEPTAESGRTGSSPQEPVSE</sequence>
<evidence type="ECO:0000313" key="4">
    <source>
        <dbReference type="Proteomes" id="UP000655523"/>
    </source>
</evidence>
<dbReference type="Pfam" id="PF13480">
    <property type="entry name" value="Acetyltransf_6"/>
    <property type="match status" value="1"/>
</dbReference>
<dbReference type="RefSeq" id="WP_172164911.1">
    <property type="nucleotide sequence ID" value="NZ_WOEZ01000068.1"/>
</dbReference>
<gene>
    <name evidence="3" type="ORF">GNZ13_13625</name>
</gene>
<accession>A0A972NQ51</accession>
<dbReference type="AlphaFoldDB" id="A0A972NQ51"/>
<dbReference type="Gene3D" id="3.40.630.30">
    <property type="match status" value="1"/>
</dbReference>
<feature type="region of interest" description="Disordered" evidence="1">
    <location>
        <begin position="364"/>
        <end position="389"/>
    </location>
</feature>
<name>A0A972NQ51_9BURK</name>
<feature type="compositionally biased region" description="Polar residues" evidence="1">
    <location>
        <begin position="376"/>
        <end position="389"/>
    </location>
</feature>
<dbReference type="Proteomes" id="UP000655523">
    <property type="component" value="Unassembled WGS sequence"/>
</dbReference>
<reference evidence="3 4" key="1">
    <citation type="submission" date="2019-11" db="EMBL/GenBank/DDBJ databases">
        <title>Metabolism of dissolved organic matter in forest soils.</title>
        <authorList>
            <person name="Cyle K.T."/>
            <person name="Wilhelm R.C."/>
            <person name="Martinez C.E."/>
        </authorList>
    </citation>
    <scope>NUCLEOTIDE SEQUENCE [LARGE SCALE GENOMIC DNA]</scope>
    <source>
        <strain evidence="3 4">5N</strain>
    </source>
</reference>
<organism evidence="3 4">
    <name type="scientific">Paraburkholderia elongata</name>
    <dbReference type="NCBI Taxonomy" id="2675747"/>
    <lineage>
        <taxon>Bacteria</taxon>
        <taxon>Pseudomonadati</taxon>
        <taxon>Pseudomonadota</taxon>
        <taxon>Betaproteobacteria</taxon>
        <taxon>Burkholderiales</taxon>
        <taxon>Burkholderiaceae</taxon>
        <taxon>Paraburkholderia</taxon>
    </lineage>
</organism>